<organism evidence="2">
    <name type="scientific">Mesocestoides corti</name>
    <name type="common">Flatworm</name>
    <dbReference type="NCBI Taxonomy" id="53468"/>
    <lineage>
        <taxon>Eukaryota</taxon>
        <taxon>Metazoa</taxon>
        <taxon>Spiralia</taxon>
        <taxon>Lophotrochozoa</taxon>
        <taxon>Platyhelminthes</taxon>
        <taxon>Cestoda</taxon>
        <taxon>Eucestoda</taxon>
        <taxon>Cyclophyllidea</taxon>
        <taxon>Mesocestoididae</taxon>
        <taxon>Mesocestoides</taxon>
    </lineage>
</organism>
<evidence type="ECO:0000256" key="1">
    <source>
        <dbReference type="SAM" id="MobiDB-lite"/>
    </source>
</evidence>
<proteinExistence type="predicted"/>
<dbReference type="InterPro" id="IPR035940">
    <property type="entry name" value="CAP_sf"/>
</dbReference>
<reference evidence="2" key="1">
    <citation type="submission" date="2019-11" db="UniProtKB">
        <authorList>
            <consortium name="WormBaseParasite"/>
        </authorList>
    </citation>
    <scope>IDENTIFICATION</scope>
</reference>
<dbReference type="Gene3D" id="3.40.33.10">
    <property type="entry name" value="CAP"/>
    <property type="match status" value="1"/>
</dbReference>
<protein>
    <submittedName>
        <fullName evidence="2">SCP domain-containing protein</fullName>
    </submittedName>
</protein>
<accession>A0A5K3FXP7</accession>
<evidence type="ECO:0000313" key="2">
    <source>
        <dbReference type="WBParaSite" id="MCU_012474-RA"/>
    </source>
</evidence>
<dbReference type="WBParaSite" id="MCU_012474-RA">
    <property type="protein sequence ID" value="MCU_012474-RA"/>
    <property type="gene ID" value="MCU_012474"/>
</dbReference>
<dbReference type="AlphaFoldDB" id="A0A5K3FXP7"/>
<feature type="region of interest" description="Disordered" evidence="1">
    <location>
        <begin position="46"/>
        <end position="88"/>
    </location>
</feature>
<sequence length="88" mass="9107">MGCHYEPVGNIEGMMPYDQGNGCSACPTGYVCDRNQCVLIPTTTTAKPINTTTSTPINTTTTKAPTTTSTPTNASTSTTNATTTTAKP</sequence>
<name>A0A5K3FXP7_MESCO</name>